<comment type="caution">
    <text evidence="1">The sequence shown here is derived from an EMBL/GenBank/DDBJ whole genome shotgun (WGS) entry which is preliminary data.</text>
</comment>
<dbReference type="Proteomes" id="UP000186955">
    <property type="component" value="Unassembled WGS sequence"/>
</dbReference>
<dbReference type="AlphaFoldDB" id="A0A1Q5TEZ4"/>
<evidence type="ECO:0000313" key="2">
    <source>
        <dbReference type="Proteomes" id="UP000186955"/>
    </source>
</evidence>
<reference evidence="1 2" key="1">
    <citation type="submission" date="2016-10" db="EMBL/GenBank/DDBJ databases">
        <title>Genome sequence of the ascomycete fungus Penicillium subrubescens.</title>
        <authorList>
            <person name="De Vries R.P."/>
            <person name="Peng M."/>
            <person name="Dilokpimol A."/>
            <person name="Hilden K."/>
            <person name="Makela M.R."/>
            <person name="Grigoriev I."/>
            <person name="Riley R."/>
            <person name="Granchi Z."/>
        </authorList>
    </citation>
    <scope>NUCLEOTIDE SEQUENCE [LARGE SCALE GENOMIC DNA]</scope>
    <source>
        <strain evidence="1 2">CBS 132785</strain>
    </source>
</reference>
<dbReference type="EMBL" id="MNBE01000666">
    <property type="protein sequence ID" value="OKO98755.1"/>
    <property type="molecule type" value="Genomic_DNA"/>
</dbReference>
<name>A0A1Q5TEZ4_9EURO</name>
<protein>
    <submittedName>
        <fullName evidence="1">Uncharacterized protein</fullName>
    </submittedName>
</protein>
<sequence length="98" mass="10979">MAKARSVVHRSRQKTNEQRQFSAVITVKAMKDQGTRIWLGWRWSPRTASTANDQATTPPPVISLGRIDIARGIQVLVVHAPGLGFTRSTYSPYIENFV</sequence>
<organism evidence="1 2">
    <name type="scientific">Penicillium subrubescens</name>
    <dbReference type="NCBI Taxonomy" id="1316194"/>
    <lineage>
        <taxon>Eukaryota</taxon>
        <taxon>Fungi</taxon>
        <taxon>Dikarya</taxon>
        <taxon>Ascomycota</taxon>
        <taxon>Pezizomycotina</taxon>
        <taxon>Eurotiomycetes</taxon>
        <taxon>Eurotiomycetidae</taxon>
        <taxon>Eurotiales</taxon>
        <taxon>Aspergillaceae</taxon>
        <taxon>Penicillium</taxon>
    </lineage>
</organism>
<gene>
    <name evidence="1" type="ORF">PENSUB_9006</name>
</gene>
<proteinExistence type="predicted"/>
<evidence type="ECO:0000313" key="1">
    <source>
        <dbReference type="EMBL" id="OKO98755.1"/>
    </source>
</evidence>
<keyword evidence="2" id="KW-1185">Reference proteome</keyword>
<accession>A0A1Q5TEZ4</accession>